<protein>
    <submittedName>
        <fullName evidence="1">Uncharacterized protein</fullName>
    </submittedName>
</protein>
<name>A0ACC3DQ19_9PEZI</name>
<comment type="caution">
    <text evidence="1">The sequence shown here is derived from an EMBL/GenBank/DDBJ whole genome shotgun (WGS) entry which is preliminary data.</text>
</comment>
<gene>
    <name evidence="1" type="ORF">LTS18_006635</name>
</gene>
<dbReference type="EMBL" id="JAWDJW010001618">
    <property type="protein sequence ID" value="KAK3078779.1"/>
    <property type="molecule type" value="Genomic_DNA"/>
</dbReference>
<evidence type="ECO:0000313" key="1">
    <source>
        <dbReference type="EMBL" id="KAK3078779.1"/>
    </source>
</evidence>
<proteinExistence type="predicted"/>
<evidence type="ECO:0000313" key="2">
    <source>
        <dbReference type="Proteomes" id="UP001186974"/>
    </source>
</evidence>
<feature type="non-terminal residue" evidence="1">
    <location>
        <position position="146"/>
    </location>
</feature>
<sequence length="146" mass="16120">MTTESIPANLPRNPRSHNLLTTTLEPPLRFGAALFPQFEVLDLFGPLETLDMLVRLDDFPYKDSLSLAMLAETLDPVSSGSVKDAPPSFTFNPKVAQSIVPTHTFADAPEIDVLIIPGGYGTVQESAKRPVIEYLQKVFPTLKYLF</sequence>
<organism evidence="1 2">
    <name type="scientific">Coniosporium uncinatum</name>
    <dbReference type="NCBI Taxonomy" id="93489"/>
    <lineage>
        <taxon>Eukaryota</taxon>
        <taxon>Fungi</taxon>
        <taxon>Dikarya</taxon>
        <taxon>Ascomycota</taxon>
        <taxon>Pezizomycotina</taxon>
        <taxon>Dothideomycetes</taxon>
        <taxon>Dothideomycetes incertae sedis</taxon>
        <taxon>Coniosporium</taxon>
    </lineage>
</organism>
<reference evidence="1" key="1">
    <citation type="submission" date="2024-09" db="EMBL/GenBank/DDBJ databases">
        <title>Black Yeasts Isolated from many extreme environments.</title>
        <authorList>
            <person name="Coleine C."/>
            <person name="Stajich J.E."/>
            <person name="Selbmann L."/>
        </authorList>
    </citation>
    <scope>NUCLEOTIDE SEQUENCE</scope>
    <source>
        <strain evidence="1">CCFEE 5737</strain>
    </source>
</reference>
<dbReference type="Proteomes" id="UP001186974">
    <property type="component" value="Unassembled WGS sequence"/>
</dbReference>
<keyword evidence="2" id="KW-1185">Reference proteome</keyword>
<accession>A0ACC3DQ19</accession>